<dbReference type="Proteomes" id="UP001165065">
    <property type="component" value="Unassembled WGS sequence"/>
</dbReference>
<protein>
    <submittedName>
        <fullName evidence="1">Uncharacterized protein</fullName>
    </submittedName>
</protein>
<sequence>MSSITPSTTQSPSNIDLSSLSSPTFSASSYLNDFLSTIPSTSLKPALQNLSLQTNLEIQRTHTHLQTLQRRVLSVLQGAPQSLSRASSSLARVSEAQTVLQGGVDELPEAPEATSRLMDLHSRLEELEVMEKTMEGITRFEDTSRMVAKNIAGRDIEEAFKGLQTLQTSLSHLSNLPSHPTLSSKLTKLTTAALSMLKPELTTALKVGSGTRIKLCLSAGEMIGPKGWDEVRMEYCKTVGKDVIREWFSGRDEEGIIVRCDRLLKGVLKIEEEVKNRDGEVWGEGIEIVVKEIKGIIVEGIKGNWIGVLKGNGNTIEDMEEAKRMMSGDESLLKLWVGTEEIMELVEEREWKNRVIGWKERAKEELEIMGKLLEEVNGYVGRRKGRSLGGEGAGGEWVGEGVEICKVIVDAELGKEGTEIEDAVIFLDKISRGGIHFGHEWGNVVEHAKGKVVENATMTLKKELEELGEGDKWKEEGEVEYSPAPSGPVTRCGEWLIKTVGRMEEVTTDLVAPGGDGGEGVVMLAQEIAERSGTAVLSAWVNSMEGVGRMSVLGVSQMAADAGYMKNVYKALGLKEEDGEMLEDAARMGGGNSEDFVKGKEGRIKRMVGKAKGIVGGGDGLS</sequence>
<reference evidence="2" key="1">
    <citation type="journal article" date="2023" name="Commun. Biol.">
        <title>Genome analysis of Parmales, the sister group of diatoms, reveals the evolutionary specialization of diatoms from phago-mixotrophs to photoautotrophs.</title>
        <authorList>
            <person name="Ban H."/>
            <person name="Sato S."/>
            <person name="Yoshikawa S."/>
            <person name="Yamada K."/>
            <person name="Nakamura Y."/>
            <person name="Ichinomiya M."/>
            <person name="Sato N."/>
            <person name="Blanc-Mathieu R."/>
            <person name="Endo H."/>
            <person name="Kuwata A."/>
            <person name="Ogata H."/>
        </authorList>
    </citation>
    <scope>NUCLEOTIDE SEQUENCE [LARGE SCALE GENOMIC DNA]</scope>
</reference>
<accession>A0A9W7LBC3</accession>
<evidence type="ECO:0000313" key="1">
    <source>
        <dbReference type="EMBL" id="GMI44349.1"/>
    </source>
</evidence>
<keyword evidence="2" id="KW-1185">Reference proteome</keyword>
<gene>
    <name evidence="1" type="ORF">TrCOL_g424</name>
</gene>
<organism evidence="1 2">
    <name type="scientific">Triparma columacea</name>
    <dbReference type="NCBI Taxonomy" id="722753"/>
    <lineage>
        <taxon>Eukaryota</taxon>
        <taxon>Sar</taxon>
        <taxon>Stramenopiles</taxon>
        <taxon>Ochrophyta</taxon>
        <taxon>Bolidophyceae</taxon>
        <taxon>Parmales</taxon>
        <taxon>Triparmaceae</taxon>
        <taxon>Triparma</taxon>
    </lineage>
</organism>
<dbReference type="EMBL" id="BRYA01000213">
    <property type="protein sequence ID" value="GMI44349.1"/>
    <property type="molecule type" value="Genomic_DNA"/>
</dbReference>
<evidence type="ECO:0000313" key="2">
    <source>
        <dbReference type="Proteomes" id="UP001165065"/>
    </source>
</evidence>
<proteinExistence type="predicted"/>
<comment type="caution">
    <text evidence="1">The sequence shown here is derived from an EMBL/GenBank/DDBJ whole genome shotgun (WGS) entry which is preliminary data.</text>
</comment>
<name>A0A9W7LBC3_9STRA</name>
<dbReference type="OrthoDB" id="10553495at2759"/>
<dbReference type="AlphaFoldDB" id="A0A9W7LBC3"/>